<proteinExistence type="predicted"/>
<evidence type="ECO:0000313" key="2">
    <source>
        <dbReference type="Proteomes" id="UP000324222"/>
    </source>
</evidence>
<comment type="caution">
    <text evidence="1">The sequence shown here is derived from an EMBL/GenBank/DDBJ whole genome shotgun (WGS) entry which is preliminary data.</text>
</comment>
<reference evidence="1 2" key="1">
    <citation type="submission" date="2019-05" db="EMBL/GenBank/DDBJ databases">
        <title>Another draft genome of Portunus trituberculatus and its Hox gene families provides insights of decapod evolution.</title>
        <authorList>
            <person name="Jeong J.-H."/>
            <person name="Song I."/>
            <person name="Kim S."/>
            <person name="Choi T."/>
            <person name="Kim D."/>
            <person name="Ryu S."/>
            <person name="Kim W."/>
        </authorList>
    </citation>
    <scope>NUCLEOTIDE SEQUENCE [LARGE SCALE GENOMIC DNA]</scope>
    <source>
        <tissue evidence="1">Muscle</tissue>
    </source>
</reference>
<organism evidence="1 2">
    <name type="scientific">Portunus trituberculatus</name>
    <name type="common">Swimming crab</name>
    <name type="synonym">Neptunus trituberculatus</name>
    <dbReference type="NCBI Taxonomy" id="210409"/>
    <lineage>
        <taxon>Eukaryota</taxon>
        <taxon>Metazoa</taxon>
        <taxon>Ecdysozoa</taxon>
        <taxon>Arthropoda</taxon>
        <taxon>Crustacea</taxon>
        <taxon>Multicrustacea</taxon>
        <taxon>Malacostraca</taxon>
        <taxon>Eumalacostraca</taxon>
        <taxon>Eucarida</taxon>
        <taxon>Decapoda</taxon>
        <taxon>Pleocyemata</taxon>
        <taxon>Brachyura</taxon>
        <taxon>Eubrachyura</taxon>
        <taxon>Portunoidea</taxon>
        <taxon>Portunidae</taxon>
        <taxon>Portuninae</taxon>
        <taxon>Portunus</taxon>
    </lineage>
</organism>
<keyword evidence="2" id="KW-1185">Reference proteome</keyword>
<dbReference type="AlphaFoldDB" id="A0A5B7GJR2"/>
<gene>
    <name evidence="1" type="ORF">E2C01_051787</name>
</gene>
<dbReference type="EMBL" id="VSRR010015091">
    <property type="protein sequence ID" value="MPC57799.1"/>
    <property type="molecule type" value="Genomic_DNA"/>
</dbReference>
<name>A0A5B7GJR2_PORTR</name>
<evidence type="ECO:0000313" key="1">
    <source>
        <dbReference type="EMBL" id="MPC57799.1"/>
    </source>
</evidence>
<protein>
    <submittedName>
        <fullName evidence="1">Uncharacterized protein</fullName>
    </submittedName>
</protein>
<dbReference type="Proteomes" id="UP000324222">
    <property type="component" value="Unassembled WGS sequence"/>
</dbReference>
<sequence length="105" mass="11951">MKDFEIGYARTLKTTRYDTPWKLMRGIKIVKTVAITLLTTTSFVMSIKCSTSTRTGTRKHEWTVHQSHEGQKRVEVNGCLRPGRYGTVSGKLAKGNKNYDTKRPT</sequence>
<accession>A0A5B7GJR2</accession>